<comment type="function">
    <text evidence="3">PPIases accelerate the folding of proteins. It catalyzes the cis-trans isomerization of proline imidic peptide bonds in oligopeptides.</text>
</comment>
<keyword evidence="4" id="KW-0812">Transmembrane</keyword>
<keyword evidence="2" id="KW-0539">Nucleus</keyword>
<organism evidence="7 8">
    <name type="scientific">Chrysophaeum taylorii</name>
    <dbReference type="NCBI Taxonomy" id="2483200"/>
    <lineage>
        <taxon>Eukaryota</taxon>
        <taxon>Sar</taxon>
        <taxon>Stramenopiles</taxon>
        <taxon>Ochrophyta</taxon>
        <taxon>Pelagophyceae</taxon>
        <taxon>Pelagomonadales</taxon>
        <taxon>Pelagomonadaceae</taxon>
        <taxon>Chrysophaeum</taxon>
    </lineage>
</organism>
<dbReference type="Gene3D" id="2.40.100.10">
    <property type="entry name" value="Cyclophilin-like"/>
    <property type="match status" value="1"/>
</dbReference>
<evidence type="ECO:0000256" key="5">
    <source>
        <dbReference type="SAM" id="SignalP"/>
    </source>
</evidence>
<reference evidence="7" key="1">
    <citation type="submission" date="2023-01" db="EMBL/GenBank/DDBJ databases">
        <title>Metagenome sequencing of chrysophaentin producing Chrysophaeum taylorii.</title>
        <authorList>
            <person name="Davison J."/>
            <person name="Bewley C."/>
        </authorList>
    </citation>
    <scope>NUCLEOTIDE SEQUENCE</scope>
    <source>
        <strain evidence="7">NIES-1699</strain>
    </source>
</reference>
<dbReference type="Pfam" id="PF00160">
    <property type="entry name" value="Pro_isomerase"/>
    <property type="match status" value="1"/>
</dbReference>
<dbReference type="PANTHER" id="PTHR45625">
    <property type="entry name" value="PEPTIDYL-PROLYL CIS-TRANS ISOMERASE-RELATED"/>
    <property type="match status" value="1"/>
</dbReference>
<dbReference type="EC" id="5.2.1.8" evidence="3"/>
<dbReference type="EMBL" id="JAQMWT010000391">
    <property type="protein sequence ID" value="KAJ8602040.1"/>
    <property type="molecule type" value="Genomic_DNA"/>
</dbReference>
<evidence type="ECO:0000256" key="1">
    <source>
        <dbReference type="ARBA" id="ARBA00004123"/>
    </source>
</evidence>
<accession>A0AAD7XN78</accession>
<dbReference type="PRINTS" id="PR00153">
    <property type="entry name" value="CSAPPISMRASE"/>
</dbReference>
<comment type="similarity">
    <text evidence="3">Belongs to the cyclophilin-type PPIase family.</text>
</comment>
<comment type="catalytic activity">
    <reaction evidence="3">
        <text>[protein]-peptidylproline (omega=180) = [protein]-peptidylproline (omega=0)</text>
        <dbReference type="Rhea" id="RHEA:16237"/>
        <dbReference type="Rhea" id="RHEA-COMP:10747"/>
        <dbReference type="Rhea" id="RHEA-COMP:10748"/>
        <dbReference type="ChEBI" id="CHEBI:83833"/>
        <dbReference type="ChEBI" id="CHEBI:83834"/>
        <dbReference type="EC" id="5.2.1.8"/>
    </reaction>
</comment>
<dbReference type="AlphaFoldDB" id="A0AAD7XN78"/>
<dbReference type="GO" id="GO:0003755">
    <property type="term" value="F:peptidyl-prolyl cis-trans isomerase activity"/>
    <property type="evidence" value="ECO:0007669"/>
    <property type="project" value="UniProtKB-UniRule"/>
</dbReference>
<keyword evidence="4" id="KW-0472">Membrane</keyword>
<feature type="chain" id="PRO_5041977295" description="Peptidyl-prolyl cis-trans isomerase" evidence="5">
    <location>
        <begin position="16"/>
        <end position="285"/>
    </location>
</feature>
<feature type="transmembrane region" description="Helical" evidence="4">
    <location>
        <begin position="234"/>
        <end position="254"/>
    </location>
</feature>
<name>A0AAD7XN78_9STRA</name>
<evidence type="ECO:0000259" key="6">
    <source>
        <dbReference type="PROSITE" id="PS50072"/>
    </source>
</evidence>
<evidence type="ECO:0000256" key="2">
    <source>
        <dbReference type="ARBA" id="ARBA00023242"/>
    </source>
</evidence>
<dbReference type="PANTHER" id="PTHR45625:SF6">
    <property type="entry name" value="SPLICEOSOME-ASSOCIATED PROTEIN CWC27 HOMOLOG"/>
    <property type="match status" value="1"/>
</dbReference>
<evidence type="ECO:0000256" key="3">
    <source>
        <dbReference type="RuleBase" id="RU363019"/>
    </source>
</evidence>
<gene>
    <name evidence="7" type="ORF">CTAYLR_002740</name>
</gene>
<sequence length="285" mass="30982">MMLLWVAFGVGPVGCEQLIDFDIKVAPSDDRTRRFTVRVREDWAPIGAARLVELVGAGHYDGCAFFRVIRRFMCQFGISGNVTKQSLWRRRPIGDETTARGSNRRGMITFAHAGKNTRSTQLFINLVDNTRLDKENFPPIGEVVAGMDVVDAIRATGEGAPGGPGPNQGLIQRRGDAYLLENFPDLTRIIKATIRRPPQLFETATTTTPPRLPQIVEAPASATSESASRQMTGAIQFAALAAIFFAVVSFYVGASLARHRRSGPALLDVESPLVPGRSGAADKES</sequence>
<keyword evidence="3" id="KW-0413">Isomerase</keyword>
<feature type="signal peptide" evidence="5">
    <location>
        <begin position="1"/>
        <end position="15"/>
    </location>
</feature>
<comment type="subcellular location">
    <subcellularLocation>
        <location evidence="1">Nucleus</location>
    </subcellularLocation>
</comment>
<dbReference type="InterPro" id="IPR002130">
    <property type="entry name" value="Cyclophilin-type_PPIase_dom"/>
</dbReference>
<evidence type="ECO:0000256" key="4">
    <source>
        <dbReference type="SAM" id="Phobius"/>
    </source>
</evidence>
<comment type="caution">
    <text evidence="7">The sequence shown here is derived from an EMBL/GenBank/DDBJ whole genome shotgun (WGS) entry which is preliminary data.</text>
</comment>
<feature type="domain" description="PPIase cyclophilin-type" evidence="6">
    <location>
        <begin position="22"/>
        <end position="164"/>
    </location>
</feature>
<keyword evidence="8" id="KW-1185">Reference proteome</keyword>
<dbReference type="SUPFAM" id="SSF50891">
    <property type="entry name" value="Cyclophilin-like"/>
    <property type="match status" value="1"/>
</dbReference>
<proteinExistence type="inferred from homology"/>
<keyword evidence="3" id="KW-0697">Rotamase</keyword>
<dbReference type="PROSITE" id="PS50072">
    <property type="entry name" value="CSA_PPIASE_2"/>
    <property type="match status" value="1"/>
</dbReference>
<dbReference type="GO" id="GO:0071013">
    <property type="term" value="C:catalytic step 2 spliceosome"/>
    <property type="evidence" value="ECO:0007669"/>
    <property type="project" value="TreeGrafter"/>
</dbReference>
<dbReference type="InterPro" id="IPR044666">
    <property type="entry name" value="Cyclophilin_A-like"/>
</dbReference>
<protein>
    <recommendedName>
        <fullName evidence="3">Peptidyl-prolyl cis-trans isomerase</fullName>
        <shortName evidence="3">PPIase</shortName>
        <ecNumber evidence="3">5.2.1.8</ecNumber>
    </recommendedName>
</protein>
<dbReference type="Proteomes" id="UP001230188">
    <property type="component" value="Unassembled WGS sequence"/>
</dbReference>
<keyword evidence="4" id="KW-1133">Transmembrane helix</keyword>
<dbReference type="InterPro" id="IPR029000">
    <property type="entry name" value="Cyclophilin-like_dom_sf"/>
</dbReference>
<evidence type="ECO:0000313" key="8">
    <source>
        <dbReference type="Proteomes" id="UP001230188"/>
    </source>
</evidence>
<keyword evidence="5" id="KW-0732">Signal</keyword>
<evidence type="ECO:0000313" key="7">
    <source>
        <dbReference type="EMBL" id="KAJ8602040.1"/>
    </source>
</evidence>